<dbReference type="Pfam" id="PF05402">
    <property type="entry name" value="PqqD"/>
    <property type="match status" value="1"/>
</dbReference>
<dbReference type="RefSeq" id="WP_093032811.1">
    <property type="nucleotide sequence ID" value="NZ_FNNZ01000012.1"/>
</dbReference>
<dbReference type="InterPro" id="IPR041881">
    <property type="entry name" value="PqqD_sf"/>
</dbReference>
<protein>
    <submittedName>
        <fullName evidence="1">Coenzyme PQQ synthesis protein D (PqqD)</fullName>
    </submittedName>
</protein>
<evidence type="ECO:0000313" key="1">
    <source>
        <dbReference type="EMBL" id="SDW99230.1"/>
    </source>
</evidence>
<dbReference type="STRING" id="1058.SAMN05421783_1126"/>
<dbReference type="InterPro" id="IPR008792">
    <property type="entry name" value="PQQD"/>
</dbReference>
<gene>
    <name evidence="1" type="ORF">SAMN05421783_1126</name>
</gene>
<keyword evidence="2" id="KW-1185">Reference proteome</keyword>
<proteinExistence type="predicted"/>
<dbReference type="EMBL" id="FNNZ01000012">
    <property type="protein sequence ID" value="SDW99230.1"/>
    <property type="molecule type" value="Genomic_DNA"/>
</dbReference>
<accession>A0A1H2Y2E9</accession>
<evidence type="ECO:0000313" key="2">
    <source>
        <dbReference type="Proteomes" id="UP000198816"/>
    </source>
</evidence>
<reference evidence="2" key="1">
    <citation type="submission" date="2016-10" db="EMBL/GenBank/DDBJ databases">
        <authorList>
            <person name="Varghese N."/>
            <person name="Submissions S."/>
        </authorList>
    </citation>
    <scope>NUCLEOTIDE SEQUENCE [LARGE SCALE GENOMIC DNA]</scope>
    <source>
        <strain evidence="2">DSM 217</strain>
    </source>
</reference>
<organism evidence="1 2">
    <name type="scientific">Thiocapsa roseopersicina</name>
    <dbReference type="NCBI Taxonomy" id="1058"/>
    <lineage>
        <taxon>Bacteria</taxon>
        <taxon>Pseudomonadati</taxon>
        <taxon>Pseudomonadota</taxon>
        <taxon>Gammaproteobacteria</taxon>
        <taxon>Chromatiales</taxon>
        <taxon>Chromatiaceae</taxon>
        <taxon>Thiocapsa</taxon>
    </lineage>
</organism>
<dbReference type="Proteomes" id="UP000198816">
    <property type="component" value="Unassembled WGS sequence"/>
</dbReference>
<dbReference type="AlphaFoldDB" id="A0A1H2Y2E9"/>
<dbReference type="OrthoDB" id="5771032at2"/>
<sequence>MASFKAGLTCRDLDGELIVLDAATGYIHQMNPTGALIWRLLDGGTSIESIETCISHEFDLDAEAAQRDVRGFVEQLHRAGLLESIT</sequence>
<dbReference type="Gene3D" id="1.10.10.1150">
    <property type="entry name" value="Coenzyme PQQ synthesis protein D (PqqD)"/>
    <property type="match status" value="1"/>
</dbReference>
<name>A0A1H2Y2E9_THIRO</name>